<gene>
    <name evidence="2" type="ORF">OCBIM_22037655mg</name>
</gene>
<proteinExistence type="predicted"/>
<name>A0A0L8I3K5_OCTBM</name>
<dbReference type="AlphaFoldDB" id="A0A0L8I3K5"/>
<keyword evidence="1" id="KW-1133">Transmembrane helix</keyword>
<feature type="transmembrane region" description="Helical" evidence="1">
    <location>
        <begin position="12"/>
        <end position="34"/>
    </location>
</feature>
<evidence type="ECO:0000256" key="1">
    <source>
        <dbReference type="SAM" id="Phobius"/>
    </source>
</evidence>
<evidence type="ECO:0000313" key="2">
    <source>
        <dbReference type="EMBL" id="KOF95635.1"/>
    </source>
</evidence>
<organism evidence="2">
    <name type="scientific">Octopus bimaculoides</name>
    <name type="common">California two-spotted octopus</name>
    <dbReference type="NCBI Taxonomy" id="37653"/>
    <lineage>
        <taxon>Eukaryota</taxon>
        <taxon>Metazoa</taxon>
        <taxon>Spiralia</taxon>
        <taxon>Lophotrochozoa</taxon>
        <taxon>Mollusca</taxon>
        <taxon>Cephalopoda</taxon>
        <taxon>Coleoidea</taxon>
        <taxon>Octopodiformes</taxon>
        <taxon>Octopoda</taxon>
        <taxon>Incirrata</taxon>
        <taxon>Octopodidae</taxon>
        <taxon>Octopus</taxon>
    </lineage>
</organism>
<sequence length="130" mass="15002">MLLVPLPANLAGVFACLCHITLTLPHLTSMPIHICEWWIFRIVRNGSFPDQTDHIYSFILQGVGFLFCFIDFILSPPLHKHTHTHTFFPSPSTEISFLYFDNQLHLKDISVATSHTLLLLHLYIWGFILK</sequence>
<keyword evidence="1" id="KW-0472">Membrane</keyword>
<feature type="transmembrane region" description="Helical" evidence="1">
    <location>
        <begin position="55"/>
        <end position="74"/>
    </location>
</feature>
<protein>
    <submittedName>
        <fullName evidence="2">Uncharacterized protein</fullName>
    </submittedName>
</protein>
<keyword evidence="1" id="KW-0812">Transmembrane</keyword>
<reference evidence="2" key="1">
    <citation type="submission" date="2015-07" db="EMBL/GenBank/DDBJ databases">
        <title>MeaNS - Measles Nucleotide Surveillance Program.</title>
        <authorList>
            <person name="Tran T."/>
            <person name="Druce J."/>
        </authorList>
    </citation>
    <scope>NUCLEOTIDE SEQUENCE</scope>
    <source>
        <strain evidence="2">UCB-OBI-ISO-001</strain>
        <tissue evidence="2">Gonad</tissue>
    </source>
</reference>
<feature type="transmembrane region" description="Helical" evidence="1">
    <location>
        <begin position="109"/>
        <end position="129"/>
    </location>
</feature>
<dbReference type="EMBL" id="KQ416705">
    <property type="protein sequence ID" value="KOF95635.1"/>
    <property type="molecule type" value="Genomic_DNA"/>
</dbReference>
<accession>A0A0L8I3K5</accession>